<evidence type="ECO:0000256" key="1">
    <source>
        <dbReference type="SAM" id="SignalP"/>
    </source>
</evidence>
<dbReference type="STRING" id="281362.AT959_07730"/>
<organism evidence="2 3">
    <name type="scientific">Dechloromonas denitrificans</name>
    <dbReference type="NCBI Taxonomy" id="281362"/>
    <lineage>
        <taxon>Bacteria</taxon>
        <taxon>Pseudomonadati</taxon>
        <taxon>Pseudomonadota</taxon>
        <taxon>Betaproteobacteria</taxon>
        <taxon>Rhodocyclales</taxon>
        <taxon>Azonexaceae</taxon>
        <taxon>Dechloromonas</taxon>
    </lineage>
</organism>
<evidence type="ECO:0000313" key="3">
    <source>
        <dbReference type="Proteomes" id="UP000070186"/>
    </source>
</evidence>
<name>A0A133XKT4_9RHOO</name>
<feature type="chain" id="PRO_5007459503" description="DUF2782 domain-containing protein" evidence="1">
    <location>
        <begin position="18"/>
        <end position="109"/>
    </location>
</feature>
<evidence type="ECO:0000313" key="2">
    <source>
        <dbReference type="EMBL" id="KXB31537.1"/>
    </source>
</evidence>
<proteinExistence type="predicted"/>
<dbReference type="Pfam" id="PF11191">
    <property type="entry name" value="DUF2782"/>
    <property type="match status" value="1"/>
</dbReference>
<dbReference type="Proteomes" id="UP000070186">
    <property type="component" value="Unassembled WGS sequence"/>
</dbReference>
<dbReference type="InterPro" id="IPR021357">
    <property type="entry name" value="DUF2782"/>
</dbReference>
<dbReference type="RefSeq" id="WP_066882289.1">
    <property type="nucleotide sequence ID" value="NZ_LODL01000013.1"/>
</dbReference>
<comment type="caution">
    <text evidence="2">The sequence shown here is derived from an EMBL/GenBank/DDBJ whole genome shotgun (WGS) entry which is preliminary data.</text>
</comment>
<keyword evidence="3" id="KW-1185">Reference proteome</keyword>
<reference evidence="2 3" key="1">
    <citation type="submission" date="2015-12" db="EMBL/GenBank/DDBJ databases">
        <title>Nitrous oxide reduction kinetics distinguish bacteria harboring typical versus atypical NosZ.</title>
        <authorList>
            <person name="Yoon S."/>
            <person name="Nissen S."/>
            <person name="Park D."/>
            <person name="Sanford R.A."/>
            <person name="Loeffler F.E."/>
        </authorList>
    </citation>
    <scope>NUCLEOTIDE SEQUENCE [LARGE SCALE GENOMIC DNA]</scope>
    <source>
        <strain evidence="2 3">ATCC BAA-841</strain>
    </source>
</reference>
<accession>A0A133XKT4</accession>
<feature type="signal peptide" evidence="1">
    <location>
        <begin position="1"/>
        <end position="17"/>
    </location>
</feature>
<evidence type="ECO:0008006" key="4">
    <source>
        <dbReference type="Google" id="ProtNLM"/>
    </source>
</evidence>
<keyword evidence="1" id="KW-0732">Signal</keyword>
<dbReference type="AlphaFoldDB" id="A0A133XKT4"/>
<dbReference type="Gene3D" id="2.20.130.30">
    <property type="entry name" value="Protein of unknown function DUF2782"/>
    <property type="match status" value="1"/>
</dbReference>
<sequence length="109" mass="12237">MRRLLPILLLASLPAWAQNGDLQPLPAVPPPPPGMEAFDAALEPQVTIVKAEKETREEYRIRGKLYMVKVTPSVGPSYYLVDRQGDGHFIEADIAQPPIKPPMWIIHSW</sequence>
<gene>
    <name evidence="2" type="ORF">AT959_07730</name>
</gene>
<dbReference type="EMBL" id="LODL01000013">
    <property type="protein sequence ID" value="KXB31537.1"/>
    <property type="molecule type" value="Genomic_DNA"/>
</dbReference>
<protein>
    <recommendedName>
        <fullName evidence="4">DUF2782 domain-containing protein</fullName>
    </recommendedName>
</protein>